<keyword evidence="2" id="KW-1185">Reference proteome</keyword>
<accession>A0A6L9EEY9</accession>
<evidence type="ECO:0000313" key="2">
    <source>
        <dbReference type="Proteomes" id="UP000475249"/>
    </source>
</evidence>
<evidence type="ECO:0008006" key="3">
    <source>
        <dbReference type="Google" id="ProtNLM"/>
    </source>
</evidence>
<evidence type="ECO:0000313" key="1">
    <source>
        <dbReference type="EMBL" id="NAS13068.1"/>
    </source>
</evidence>
<reference evidence="1 2" key="1">
    <citation type="submission" date="2020-01" db="EMBL/GenBank/DDBJ databases">
        <title>Bacteria diversity of Porities sp.</title>
        <authorList>
            <person name="Wang G."/>
        </authorList>
    </citation>
    <scope>NUCLEOTIDE SEQUENCE [LARGE SCALE GENOMIC DNA]</scope>
    <source>
        <strain evidence="1 2">R33</strain>
    </source>
</reference>
<name>A0A6L9EEY9_9FLAO</name>
<gene>
    <name evidence="1" type="ORF">GTQ38_13720</name>
</gene>
<dbReference type="EMBL" id="WXYO01000006">
    <property type="protein sequence ID" value="NAS13068.1"/>
    <property type="molecule type" value="Genomic_DNA"/>
</dbReference>
<comment type="caution">
    <text evidence="1">The sequence shown here is derived from an EMBL/GenBank/DDBJ whole genome shotgun (WGS) entry which is preliminary data.</text>
</comment>
<dbReference type="AlphaFoldDB" id="A0A6L9EEY9"/>
<dbReference type="Gene3D" id="2.60.40.1930">
    <property type="match status" value="1"/>
</dbReference>
<sequence>MKKTISLLFCLAVFCLPKVEGQVIIKSEEELQALKQTPLESLYLHQSSSILFPGEYLYYSIYCLNTRSLKMSNISQVAYVELLGEDGSKIFTNKIKLRRGMGQGDFFLPVDVPSGNYKLVAYTNWMKNAGSRQFFKSDLAVINPYRSDQSAILASEEEVQDSTTNVLSNLSTDSPVALLTDKDTYGNRERVELILKNYRGNLGFGTYSLSVRKLDDFKAPPQITATANAEEYSAKLKEVPNRVNSVVFIPEQRGELFSGRVVNANTGDPVKKEYIGVSLPGKDFQTKSALTDDKGNFVTYLNKPYNTDIAVLQLMDGNQSPHKYTIADLSDWDFDLKDFYNFKISVKDREAILERSLNNQLENAYFQVKPDTLKAAEVTDPFDGEIPLVFELEDYTRFGTLRETLVEVVEHVWVKKEDKDSYTFWVREPLEPLNSEYTAFPPLVTIDGILVPDHNSILDYDARSIKSIGVLRDRYVLGSKTYQGLVVLETLNGDYIDKVRKPSNGIIPLLKPSPEKEYYRPAYTEENSPEFARIPDFRTQLLWEPRLVVQSPEIPLPFYTSDVAGTYEIRLEGYTSYGKPISLQKIFTVSN</sequence>
<organism evidence="1 2">
    <name type="scientific">Poritiphilus flavus</name>
    <dbReference type="NCBI Taxonomy" id="2697053"/>
    <lineage>
        <taxon>Bacteria</taxon>
        <taxon>Pseudomonadati</taxon>
        <taxon>Bacteroidota</taxon>
        <taxon>Flavobacteriia</taxon>
        <taxon>Flavobacteriales</taxon>
        <taxon>Flavobacteriaceae</taxon>
        <taxon>Poritiphilus</taxon>
    </lineage>
</organism>
<protein>
    <recommendedName>
        <fullName evidence="3">MG2 domain-containing protein</fullName>
    </recommendedName>
</protein>
<dbReference type="Proteomes" id="UP000475249">
    <property type="component" value="Unassembled WGS sequence"/>
</dbReference>
<dbReference type="RefSeq" id="WP_161436111.1">
    <property type="nucleotide sequence ID" value="NZ_WXYO01000006.1"/>
</dbReference>
<proteinExistence type="predicted"/>